<reference evidence="2" key="2">
    <citation type="journal article" date="2015" name="Data Brief">
        <title>Shoot transcriptome of the giant reed, Arundo donax.</title>
        <authorList>
            <person name="Barrero R.A."/>
            <person name="Guerrero F.D."/>
            <person name="Moolhuijzen P."/>
            <person name="Goolsby J.A."/>
            <person name="Tidwell J."/>
            <person name="Bellgard S.E."/>
            <person name="Bellgard M.I."/>
        </authorList>
    </citation>
    <scope>NUCLEOTIDE SEQUENCE</scope>
    <source>
        <tissue evidence="2">Shoot tissue taken approximately 20 cm above the soil surface</tissue>
    </source>
</reference>
<organism evidence="2">
    <name type="scientific">Arundo donax</name>
    <name type="common">Giant reed</name>
    <name type="synonym">Donax arundinaceus</name>
    <dbReference type="NCBI Taxonomy" id="35708"/>
    <lineage>
        <taxon>Eukaryota</taxon>
        <taxon>Viridiplantae</taxon>
        <taxon>Streptophyta</taxon>
        <taxon>Embryophyta</taxon>
        <taxon>Tracheophyta</taxon>
        <taxon>Spermatophyta</taxon>
        <taxon>Magnoliopsida</taxon>
        <taxon>Liliopsida</taxon>
        <taxon>Poales</taxon>
        <taxon>Poaceae</taxon>
        <taxon>PACMAD clade</taxon>
        <taxon>Arundinoideae</taxon>
        <taxon>Arundineae</taxon>
        <taxon>Arundo</taxon>
    </lineage>
</organism>
<dbReference type="AlphaFoldDB" id="A0A0A9ESM9"/>
<name>A0A0A9ESM9_ARUDO</name>
<feature type="region of interest" description="Disordered" evidence="1">
    <location>
        <begin position="26"/>
        <end position="49"/>
    </location>
</feature>
<protein>
    <submittedName>
        <fullName evidence="2">Uncharacterized protein</fullName>
    </submittedName>
</protein>
<evidence type="ECO:0000256" key="1">
    <source>
        <dbReference type="SAM" id="MobiDB-lite"/>
    </source>
</evidence>
<reference evidence="2" key="1">
    <citation type="submission" date="2014-09" db="EMBL/GenBank/DDBJ databases">
        <authorList>
            <person name="Magalhaes I.L.F."/>
            <person name="Oliveira U."/>
            <person name="Santos F.R."/>
            <person name="Vidigal T.H.D.A."/>
            <person name="Brescovit A.D."/>
            <person name="Santos A.J."/>
        </authorList>
    </citation>
    <scope>NUCLEOTIDE SEQUENCE</scope>
    <source>
        <tissue evidence="2">Shoot tissue taken approximately 20 cm above the soil surface</tissue>
    </source>
</reference>
<accession>A0A0A9ESM9</accession>
<proteinExistence type="predicted"/>
<sequence length="49" mass="5281">MPVELQGVFVRIHVLLCAATSLERSVRDLDANRSHPNRPIDGGGQRGAA</sequence>
<dbReference type="EMBL" id="GBRH01195887">
    <property type="protein sequence ID" value="JAE02009.1"/>
    <property type="molecule type" value="Transcribed_RNA"/>
</dbReference>
<evidence type="ECO:0000313" key="2">
    <source>
        <dbReference type="EMBL" id="JAE02009.1"/>
    </source>
</evidence>